<sequence length="245" mass="28072">MEDYDWIQIAYLLETEPSVETYESLFSRINTHLDRPPRSDEVEVVYWDDEDERNETAEEYDGAAQIASEYPTVKVLLETTWDDISIGFEKQGVGFPSYESTPFLRFTTWIYTLEDTDEEAYQEEVEQYRREFAEIHALAADVLGPKWGFGRRGGLAIGENDSIEELASTTTPPLYEYNVFRPETVEELGRERVLSAPAWYVQELDSGGVFLAVREPPKQCSSTTDACLDVADHLGIPLGKIERYH</sequence>
<dbReference type="STRING" id="767519.SAMN05216559_1916"/>
<dbReference type="AlphaFoldDB" id="A0A1I6L3D7"/>
<dbReference type="Proteomes" id="UP000199062">
    <property type="component" value="Unassembled WGS sequence"/>
</dbReference>
<keyword evidence="2" id="KW-1185">Reference proteome</keyword>
<protein>
    <submittedName>
        <fullName evidence="1">Uncharacterized protein</fullName>
    </submittedName>
</protein>
<gene>
    <name evidence="1" type="ORF">SAMN05216559_1916</name>
</gene>
<evidence type="ECO:0000313" key="2">
    <source>
        <dbReference type="Proteomes" id="UP000199062"/>
    </source>
</evidence>
<accession>A0A1I6L3D7</accession>
<dbReference type="EMBL" id="FOZK01000002">
    <property type="protein sequence ID" value="SFR97798.1"/>
    <property type="molecule type" value="Genomic_DNA"/>
</dbReference>
<organism evidence="1 2">
    <name type="scientific">Halomicrobium zhouii</name>
    <dbReference type="NCBI Taxonomy" id="767519"/>
    <lineage>
        <taxon>Archaea</taxon>
        <taxon>Methanobacteriati</taxon>
        <taxon>Methanobacteriota</taxon>
        <taxon>Stenosarchaea group</taxon>
        <taxon>Halobacteria</taxon>
        <taxon>Halobacteriales</taxon>
        <taxon>Haloarculaceae</taxon>
        <taxon>Halomicrobium</taxon>
    </lineage>
</organism>
<name>A0A1I6L3D7_9EURY</name>
<proteinExistence type="predicted"/>
<evidence type="ECO:0000313" key="1">
    <source>
        <dbReference type="EMBL" id="SFR97798.1"/>
    </source>
</evidence>
<reference evidence="1 2" key="1">
    <citation type="submission" date="2016-10" db="EMBL/GenBank/DDBJ databases">
        <authorList>
            <person name="de Groot N.N."/>
        </authorList>
    </citation>
    <scope>NUCLEOTIDE SEQUENCE [LARGE SCALE GENOMIC DNA]</scope>
    <source>
        <strain evidence="1 2">CGMCC 1.10457</strain>
    </source>
</reference>
<dbReference type="RefSeq" id="WP_245778638.1">
    <property type="nucleotide sequence ID" value="NZ_FOZK01000002.1"/>
</dbReference>